<dbReference type="InterPro" id="IPR023407">
    <property type="entry name" value="Ribosomal_eS27_Zn-bd_dom_sf"/>
</dbReference>
<dbReference type="GO" id="GO:0006412">
    <property type="term" value="P:translation"/>
    <property type="evidence" value="ECO:0007669"/>
    <property type="project" value="UniProtKB-UniRule"/>
</dbReference>
<feature type="binding site" evidence="5">
    <location>
        <position position="23"/>
    </location>
    <ligand>
        <name>Zn(2+)</name>
        <dbReference type="ChEBI" id="CHEBI:29105"/>
    </ligand>
</feature>
<dbReference type="Proteomes" id="UP000594121">
    <property type="component" value="Chromosome"/>
</dbReference>
<comment type="cofactor">
    <cofactor evidence="5 6">
        <name>Zn(2+)</name>
        <dbReference type="ChEBI" id="CHEBI:29105"/>
    </cofactor>
    <text evidence="5 6">Binds 1 zinc ion per subunit.</text>
</comment>
<keyword evidence="8" id="KW-1185">Reference proteome</keyword>
<dbReference type="PROSITE" id="PS01168">
    <property type="entry name" value="RIBOSOMAL_S27E"/>
    <property type="match status" value="1"/>
</dbReference>
<dbReference type="Pfam" id="PF01667">
    <property type="entry name" value="Ribosomal_S27e"/>
    <property type="match status" value="1"/>
</dbReference>
<evidence type="ECO:0000313" key="7">
    <source>
        <dbReference type="EMBL" id="QOJ79603.1"/>
    </source>
</evidence>
<keyword evidence="3 5" id="KW-0689">Ribosomal protein</keyword>
<accession>A0A7L9FKQ2</accession>
<organism evidence="7 8">
    <name type="scientific">Infirmifilum lucidum</name>
    <dbReference type="NCBI Taxonomy" id="2776706"/>
    <lineage>
        <taxon>Archaea</taxon>
        <taxon>Thermoproteota</taxon>
        <taxon>Thermoprotei</taxon>
        <taxon>Thermofilales</taxon>
        <taxon>Thermofilaceae</taxon>
        <taxon>Infirmifilum</taxon>
    </lineage>
</organism>
<dbReference type="KEGG" id="thel:IG193_03860"/>
<dbReference type="NCBIfam" id="NF001629">
    <property type="entry name" value="PRK00415.1"/>
    <property type="match status" value="1"/>
</dbReference>
<dbReference type="PANTHER" id="PTHR11594">
    <property type="entry name" value="40S RIBOSOMAL PROTEIN S27"/>
    <property type="match status" value="1"/>
</dbReference>
<dbReference type="GO" id="GO:0003735">
    <property type="term" value="F:structural constituent of ribosome"/>
    <property type="evidence" value="ECO:0007669"/>
    <property type="project" value="InterPro"/>
</dbReference>
<dbReference type="GO" id="GO:1990904">
    <property type="term" value="C:ribonucleoprotein complex"/>
    <property type="evidence" value="ECO:0007669"/>
    <property type="project" value="UniProtKB-KW"/>
</dbReference>
<keyword evidence="5 6" id="KW-0479">Metal-binding</keyword>
<keyword evidence="5 6" id="KW-0863">Zinc-finger</keyword>
<evidence type="ECO:0000256" key="4">
    <source>
        <dbReference type="ARBA" id="ARBA00023274"/>
    </source>
</evidence>
<feature type="binding site" evidence="5">
    <location>
        <position position="39"/>
    </location>
    <ligand>
        <name>Zn(2+)</name>
        <dbReference type="ChEBI" id="CHEBI:29105"/>
    </ligand>
</feature>
<name>A0A7L9FKQ2_9CREN</name>
<dbReference type="RefSeq" id="WP_192819575.1">
    <property type="nucleotide sequence ID" value="NZ_CP062310.1"/>
</dbReference>
<dbReference type="HAMAP" id="MF_00371">
    <property type="entry name" value="Ribosomal_eS27"/>
    <property type="match status" value="1"/>
</dbReference>
<dbReference type="EMBL" id="CP062310">
    <property type="protein sequence ID" value="QOJ79603.1"/>
    <property type="molecule type" value="Genomic_DNA"/>
</dbReference>
<evidence type="ECO:0000256" key="5">
    <source>
        <dbReference type="HAMAP-Rule" id="MF_00371"/>
    </source>
</evidence>
<dbReference type="FunCoup" id="A0A7L9FKQ2">
    <property type="interactions" value="141"/>
</dbReference>
<feature type="zinc finger region" description="C4-type" evidence="5">
    <location>
        <begin position="20"/>
        <end position="42"/>
    </location>
</feature>
<dbReference type="GO" id="GO:0005840">
    <property type="term" value="C:ribosome"/>
    <property type="evidence" value="ECO:0007669"/>
    <property type="project" value="UniProtKB-KW"/>
</dbReference>
<keyword evidence="2 5" id="KW-0862">Zinc</keyword>
<dbReference type="InParanoid" id="A0A7L9FKQ2"/>
<dbReference type="Gene3D" id="2.20.25.100">
    <property type="entry name" value="Zn-binding ribosomal proteins"/>
    <property type="match status" value="1"/>
</dbReference>
<protein>
    <recommendedName>
        <fullName evidence="5">Small ribosomal subunit protein eS27</fullName>
    </recommendedName>
</protein>
<dbReference type="InterPro" id="IPR011332">
    <property type="entry name" value="Ribosomal_zn-bd"/>
</dbReference>
<dbReference type="SUPFAM" id="SSF57829">
    <property type="entry name" value="Zn-binding ribosomal proteins"/>
    <property type="match status" value="1"/>
</dbReference>
<evidence type="ECO:0000256" key="2">
    <source>
        <dbReference type="ARBA" id="ARBA00022833"/>
    </source>
</evidence>
<evidence type="ECO:0000313" key="8">
    <source>
        <dbReference type="Proteomes" id="UP000594121"/>
    </source>
</evidence>
<feature type="binding site" evidence="5">
    <location>
        <position position="20"/>
    </location>
    <ligand>
        <name>Zn(2+)</name>
        <dbReference type="ChEBI" id="CHEBI:29105"/>
    </ligand>
</feature>
<dbReference type="AlphaFoldDB" id="A0A7L9FKQ2"/>
<evidence type="ECO:0000256" key="6">
    <source>
        <dbReference type="RuleBase" id="RU000671"/>
    </source>
</evidence>
<reference evidence="7 8" key="1">
    <citation type="submission" date="2020-10" db="EMBL/GenBank/DDBJ databases">
        <title>Thermofilum lucidum 3507LT sp. nov. a novel member of Thermofilaceae family isolated from Chile hot spring, and proposal of description order Thermofilales.</title>
        <authorList>
            <person name="Zayulina K.S."/>
            <person name="Elcheninov A.G."/>
            <person name="Toshchakov S.V."/>
            <person name="Kublanov I.V."/>
        </authorList>
    </citation>
    <scope>NUCLEOTIDE SEQUENCE [LARGE SCALE GENOMIC DNA]</scope>
    <source>
        <strain evidence="7 8">3507LT</strain>
    </source>
</reference>
<comment type="similarity">
    <text evidence="1 5 6">Belongs to the eukaryotic ribosomal protein eS27 family.</text>
</comment>
<comment type="subunit">
    <text evidence="5">Part of the 30S ribosomal subunit.</text>
</comment>
<dbReference type="GeneID" id="59149002"/>
<proteinExistence type="inferred from homology"/>
<feature type="binding site" evidence="5">
    <location>
        <position position="42"/>
    </location>
    <ligand>
        <name>Zn(2+)</name>
        <dbReference type="ChEBI" id="CHEBI:29105"/>
    </ligand>
</feature>
<keyword evidence="4 5" id="KW-0687">Ribonucleoprotein</keyword>
<evidence type="ECO:0000256" key="1">
    <source>
        <dbReference type="ARBA" id="ARBA00010919"/>
    </source>
</evidence>
<sequence>MVDVEKLIPRPRSKFVMVRCPDCGNVQVVFSHSSLEAKCFKCGRVLIQPTGGKALILAEILEFLS</sequence>
<dbReference type="InterPro" id="IPR000592">
    <property type="entry name" value="Ribosomal_eS27"/>
</dbReference>
<gene>
    <name evidence="5" type="primary">rps27e</name>
    <name evidence="7" type="ORF">IG193_03860</name>
</gene>
<dbReference type="GO" id="GO:0008270">
    <property type="term" value="F:zinc ion binding"/>
    <property type="evidence" value="ECO:0007669"/>
    <property type="project" value="UniProtKB-UniRule"/>
</dbReference>
<evidence type="ECO:0000256" key="3">
    <source>
        <dbReference type="ARBA" id="ARBA00022980"/>
    </source>
</evidence>